<feature type="transmembrane region" description="Helical" evidence="8">
    <location>
        <begin position="324"/>
        <end position="343"/>
    </location>
</feature>
<reference evidence="9 10" key="1">
    <citation type="submission" date="2021-07" db="EMBL/GenBank/DDBJ databases">
        <title>Paenibacillus radiodurans sp. nov., isolated from the southeastern edge of Tengger Desert.</title>
        <authorList>
            <person name="Zhang G."/>
        </authorList>
    </citation>
    <scope>NUCLEOTIDE SEQUENCE [LARGE SCALE GENOMIC DNA]</scope>
    <source>
        <strain evidence="9 10">CCM 7311</strain>
    </source>
</reference>
<evidence type="ECO:0000256" key="4">
    <source>
        <dbReference type="ARBA" id="ARBA00022475"/>
    </source>
</evidence>
<protein>
    <submittedName>
        <fullName evidence="9">Iron ABC transporter permease</fullName>
    </submittedName>
</protein>
<keyword evidence="10" id="KW-1185">Reference proteome</keyword>
<keyword evidence="3" id="KW-0813">Transport</keyword>
<feature type="transmembrane region" description="Helical" evidence="8">
    <location>
        <begin position="110"/>
        <end position="129"/>
    </location>
</feature>
<evidence type="ECO:0000256" key="8">
    <source>
        <dbReference type="SAM" id="Phobius"/>
    </source>
</evidence>
<dbReference type="SUPFAM" id="SSF81345">
    <property type="entry name" value="ABC transporter involved in vitamin B12 uptake, BtuC"/>
    <property type="match status" value="1"/>
</dbReference>
<organism evidence="9 10">
    <name type="scientific">Paenibacillus sepulcri</name>
    <dbReference type="NCBI Taxonomy" id="359917"/>
    <lineage>
        <taxon>Bacteria</taxon>
        <taxon>Bacillati</taxon>
        <taxon>Bacillota</taxon>
        <taxon>Bacilli</taxon>
        <taxon>Bacillales</taxon>
        <taxon>Paenibacillaceae</taxon>
        <taxon>Paenibacillus</taxon>
    </lineage>
</organism>
<name>A0ABS7CAZ0_9BACL</name>
<evidence type="ECO:0000256" key="5">
    <source>
        <dbReference type="ARBA" id="ARBA00022692"/>
    </source>
</evidence>
<gene>
    <name evidence="9" type="ORF">K0U00_28825</name>
</gene>
<dbReference type="Gene3D" id="1.10.3470.10">
    <property type="entry name" value="ABC transporter involved in vitamin B12 uptake, BtuC"/>
    <property type="match status" value="1"/>
</dbReference>
<evidence type="ECO:0000256" key="1">
    <source>
        <dbReference type="ARBA" id="ARBA00004651"/>
    </source>
</evidence>
<evidence type="ECO:0000256" key="2">
    <source>
        <dbReference type="ARBA" id="ARBA00007935"/>
    </source>
</evidence>
<accession>A0ABS7CAZ0</accession>
<dbReference type="RefSeq" id="WP_210044012.1">
    <property type="nucleotide sequence ID" value="NZ_JBHLVU010000001.1"/>
</dbReference>
<evidence type="ECO:0000256" key="6">
    <source>
        <dbReference type="ARBA" id="ARBA00022989"/>
    </source>
</evidence>
<sequence>MIISIIARGRPSDSSAMKWSKGFITGIWFAAAAAVLLLSMFFAISYGAKDMTLATVWAAVFHYDSTVTTHQIIHEFRLPRVLGAMITGMAFAVSGALMQGVTRNPMADSGILGVNAGAAFVVALCFAFLPGLSYSMLMIFSFIGAALTTLFIMGLGSAAKGGLTSLRLTIAGAVVAAMLHSLSTGIAIYFDLSQDLAFWYAGGVAGVTWEHLRVLVPVIMLTLIWSVTMGRSITFLSLGEESAVSLGVRTGRIRLLGMTAAVILAGTSVSAAGSIGFVGLVVPHIARRLIGVDYRILIPLSAMLGAVLLIWADFASRMVSPPREFAIGAMVSLVGVPFFLYLARKERRDL</sequence>
<keyword evidence="5 8" id="KW-0812">Transmembrane</keyword>
<feature type="transmembrane region" description="Helical" evidence="8">
    <location>
        <begin position="294"/>
        <end position="312"/>
    </location>
</feature>
<evidence type="ECO:0000313" key="10">
    <source>
        <dbReference type="Proteomes" id="UP001519887"/>
    </source>
</evidence>
<dbReference type="Proteomes" id="UP001519887">
    <property type="component" value="Unassembled WGS sequence"/>
</dbReference>
<keyword evidence="7 8" id="KW-0472">Membrane</keyword>
<evidence type="ECO:0000313" key="9">
    <source>
        <dbReference type="EMBL" id="MBW7458053.1"/>
    </source>
</evidence>
<dbReference type="EMBL" id="JAHZIK010001053">
    <property type="protein sequence ID" value="MBW7458053.1"/>
    <property type="molecule type" value="Genomic_DNA"/>
</dbReference>
<dbReference type="Pfam" id="PF01032">
    <property type="entry name" value="FecCD"/>
    <property type="match status" value="1"/>
</dbReference>
<evidence type="ECO:0000256" key="3">
    <source>
        <dbReference type="ARBA" id="ARBA00022448"/>
    </source>
</evidence>
<evidence type="ECO:0000256" key="7">
    <source>
        <dbReference type="ARBA" id="ARBA00023136"/>
    </source>
</evidence>
<dbReference type="InterPro" id="IPR037294">
    <property type="entry name" value="ABC_BtuC-like"/>
</dbReference>
<comment type="subcellular location">
    <subcellularLocation>
        <location evidence="1">Cell membrane</location>
        <topology evidence="1">Multi-pass membrane protein</topology>
    </subcellularLocation>
</comment>
<dbReference type="PANTHER" id="PTHR30472">
    <property type="entry name" value="FERRIC ENTEROBACTIN TRANSPORT SYSTEM PERMEASE PROTEIN"/>
    <property type="match status" value="1"/>
</dbReference>
<feature type="transmembrane region" description="Helical" evidence="8">
    <location>
        <begin position="81"/>
        <end position="98"/>
    </location>
</feature>
<proteinExistence type="inferred from homology"/>
<feature type="transmembrane region" description="Helical" evidence="8">
    <location>
        <begin position="135"/>
        <end position="156"/>
    </location>
</feature>
<keyword evidence="6 8" id="KW-1133">Transmembrane helix</keyword>
<keyword evidence="4" id="KW-1003">Cell membrane</keyword>
<dbReference type="PANTHER" id="PTHR30472:SF65">
    <property type="entry name" value="SIDEROPHORE TRANSPORT SYSTEM PERMEASE PROTEIN YFIZ-RELATED"/>
    <property type="match status" value="1"/>
</dbReference>
<feature type="transmembrane region" description="Helical" evidence="8">
    <location>
        <begin position="168"/>
        <end position="190"/>
    </location>
</feature>
<comment type="caution">
    <text evidence="9">The sequence shown here is derived from an EMBL/GenBank/DDBJ whole genome shotgun (WGS) entry which is preliminary data.</text>
</comment>
<feature type="transmembrane region" description="Helical" evidence="8">
    <location>
        <begin position="258"/>
        <end position="282"/>
    </location>
</feature>
<comment type="similarity">
    <text evidence="2">Belongs to the binding-protein-dependent transport system permease family. FecCD subfamily.</text>
</comment>
<dbReference type="InterPro" id="IPR000522">
    <property type="entry name" value="ABC_transptr_permease_BtuC"/>
</dbReference>
<dbReference type="CDD" id="cd06550">
    <property type="entry name" value="TM_ABC_iron-siderophores_like"/>
    <property type="match status" value="1"/>
</dbReference>
<feature type="transmembrane region" description="Helical" evidence="8">
    <location>
        <begin position="21"/>
        <end position="44"/>
    </location>
</feature>